<sequence>MKTMKAFVRTNATTRDVEITDLPVPTIEDDEVLVRVEAFGVGIHDRYYIPKDAEFPYTIGVEGAGRIAELGSQVNDFAVGDRVIFTTVMQSKGGAWAEYAAVKPATLVPMPDQLTFQEGAAIPVPVKTALESMRALDLSEGDSLFIAGASGAIGTLVIQLAAARGIHAAGSASAQNHDYMTSLGADKTVDYHDTDWQQQIREWSGDGVTAALAIQPGTGKECIHVVKNGGKVVTVSGDQLADEQGVTVQQIGHHPDTQQDVIQLTKDIADEKITLVIENDYPFEQGLDALEKTETRHARGKSVVTTPN</sequence>
<feature type="domain" description="Enoyl reductase (ER)" evidence="2">
    <location>
        <begin position="12"/>
        <end position="304"/>
    </location>
</feature>
<gene>
    <name evidence="3" type="ORF">GCM10008983_00120</name>
</gene>
<organism evidence="3 4">
    <name type="scientific">Lentibacillus halophilus</name>
    <dbReference type="NCBI Taxonomy" id="295065"/>
    <lineage>
        <taxon>Bacteria</taxon>
        <taxon>Bacillati</taxon>
        <taxon>Bacillota</taxon>
        <taxon>Bacilli</taxon>
        <taxon>Bacillales</taxon>
        <taxon>Bacillaceae</taxon>
        <taxon>Lentibacillus</taxon>
    </lineage>
</organism>
<dbReference type="SMART" id="SM00829">
    <property type="entry name" value="PKS_ER"/>
    <property type="match status" value="1"/>
</dbReference>
<dbReference type="Proteomes" id="UP001501459">
    <property type="component" value="Unassembled WGS sequence"/>
</dbReference>
<dbReference type="RefSeq" id="WP_343750352.1">
    <property type="nucleotide sequence ID" value="NZ_BAAADM010000002.1"/>
</dbReference>
<evidence type="ECO:0000313" key="3">
    <source>
        <dbReference type="EMBL" id="GAA0427868.1"/>
    </source>
</evidence>
<proteinExistence type="predicted"/>
<dbReference type="PANTHER" id="PTHR44154:SF1">
    <property type="entry name" value="QUINONE OXIDOREDUCTASE"/>
    <property type="match status" value="1"/>
</dbReference>
<evidence type="ECO:0000256" key="1">
    <source>
        <dbReference type="ARBA" id="ARBA00022857"/>
    </source>
</evidence>
<keyword evidence="1" id="KW-0521">NADP</keyword>
<comment type="caution">
    <text evidence="3">The sequence shown here is derived from an EMBL/GenBank/DDBJ whole genome shotgun (WGS) entry which is preliminary data.</text>
</comment>
<dbReference type="InterPro" id="IPR036291">
    <property type="entry name" value="NAD(P)-bd_dom_sf"/>
</dbReference>
<dbReference type="EMBL" id="BAAADM010000002">
    <property type="protein sequence ID" value="GAA0427868.1"/>
    <property type="molecule type" value="Genomic_DNA"/>
</dbReference>
<dbReference type="InterPro" id="IPR013154">
    <property type="entry name" value="ADH-like_N"/>
</dbReference>
<dbReference type="InterPro" id="IPR020843">
    <property type="entry name" value="ER"/>
</dbReference>
<dbReference type="SUPFAM" id="SSF51735">
    <property type="entry name" value="NAD(P)-binding Rossmann-fold domains"/>
    <property type="match status" value="1"/>
</dbReference>
<dbReference type="InterPro" id="IPR011032">
    <property type="entry name" value="GroES-like_sf"/>
</dbReference>
<dbReference type="Pfam" id="PF08240">
    <property type="entry name" value="ADH_N"/>
    <property type="match status" value="1"/>
</dbReference>
<dbReference type="PANTHER" id="PTHR44154">
    <property type="entry name" value="QUINONE OXIDOREDUCTASE"/>
    <property type="match status" value="1"/>
</dbReference>
<dbReference type="Gene3D" id="3.90.180.10">
    <property type="entry name" value="Medium-chain alcohol dehydrogenases, catalytic domain"/>
    <property type="match status" value="1"/>
</dbReference>
<dbReference type="CDD" id="cd05289">
    <property type="entry name" value="MDR_like_2"/>
    <property type="match status" value="1"/>
</dbReference>
<name>A0ABP3IUN2_9BACI</name>
<accession>A0ABP3IUN2</accession>
<protein>
    <submittedName>
        <fullName evidence="3">NADP-dependent oxidoreductase</fullName>
    </submittedName>
</protein>
<evidence type="ECO:0000259" key="2">
    <source>
        <dbReference type="SMART" id="SM00829"/>
    </source>
</evidence>
<dbReference type="Pfam" id="PF13602">
    <property type="entry name" value="ADH_zinc_N_2"/>
    <property type="match status" value="1"/>
</dbReference>
<keyword evidence="4" id="KW-1185">Reference proteome</keyword>
<dbReference type="Gene3D" id="3.40.50.720">
    <property type="entry name" value="NAD(P)-binding Rossmann-like Domain"/>
    <property type="match status" value="1"/>
</dbReference>
<dbReference type="InterPro" id="IPR051603">
    <property type="entry name" value="Zinc-ADH_QOR/CCCR"/>
</dbReference>
<evidence type="ECO:0000313" key="4">
    <source>
        <dbReference type="Proteomes" id="UP001501459"/>
    </source>
</evidence>
<dbReference type="SUPFAM" id="SSF50129">
    <property type="entry name" value="GroES-like"/>
    <property type="match status" value="1"/>
</dbReference>
<reference evidence="4" key="1">
    <citation type="journal article" date="2019" name="Int. J. Syst. Evol. Microbiol.">
        <title>The Global Catalogue of Microorganisms (GCM) 10K type strain sequencing project: providing services to taxonomists for standard genome sequencing and annotation.</title>
        <authorList>
            <consortium name="The Broad Institute Genomics Platform"/>
            <consortium name="The Broad Institute Genome Sequencing Center for Infectious Disease"/>
            <person name="Wu L."/>
            <person name="Ma J."/>
        </authorList>
    </citation>
    <scope>NUCLEOTIDE SEQUENCE [LARGE SCALE GENOMIC DNA]</scope>
    <source>
        <strain evidence="4">JCM 12149</strain>
    </source>
</reference>